<dbReference type="PROSITE" id="PS00463">
    <property type="entry name" value="ZN2_CY6_FUNGAL_1"/>
    <property type="match status" value="1"/>
</dbReference>
<dbReference type="PROSITE" id="PS50048">
    <property type="entry name" value="ZN2_CY6_FUNGAL_2"/>
    <property type="match status" value="1"/>
</dbReference>
<dbReference type="Pfam" id="PF00172">
    <property type="entry name" value="Zn_clus"/>
    <property type="match status" value="1"/>
</dbReference>
<keyword evidence="2" id="KW-0539">Nucleus</keyword>
<accession>A0A8H7XS84</accession>
<dbReference type="InterPro" id="IPR036864">
    <property type="entry name" value="Zn2-C6_fun-type_DNA-bd_sf"/>
</dbReference>
<evidence type="ECO:0000313" key="5">
    <source>
        <dbReference type="EMBL" id="KAG5166072.1"/>
    </source>
</evidence>
<dbReference type="GO" id="GO:0008270">
    <property type="term" value="F:zinc ion binding"/>
    <property type="evidence" value="ECO:0007669"/>
    <property type="project" value="InterPro"/>
</dbReference>
<dbReference type="SUPFAM" id="SSF57701">
    <property type="entry name" value="Zn2/Cys6 DNA-binding domain"/>
    <property type="match status" value="1"/>
</dbReference>
<sequence length="585" mass="65746">MSSSSPNRPSPETDKPIVKRAPGACAECRRKRVRCDKATRAGSKCTNCAIADVECVSVASQKPLLQRQREYIRILETRVNRLENYIQALFPGEDIETVISKPPPTDKDRVASHSSSPLVKESLVKKDHVSGGDPPESLGLADEEDIEHVALVKQLGSLNLTPSVIYRFFGAASPFMAAKQAATLKSMHTGIPDTGVHPKNYRRPLYWGMSSWESEWVTSPPAPYIYPDFDLMLDLVQIYFQKTNSLFPIIHEPTFMKGIMSGKHYGDQSFGMTVLLVCANGARYSKDPRVIFAPDAAGSEFSAGWHYFSQVPFHRRIMLYTPTVYDLQYYALAAVYLTGSSMCPVSCNLVGIGLRYAIEMGAHRRNGQDRPTADTEHMKRAFWALFCLDSIDSSFYGRPSGISHESIDIEYPVECDDEYWEHPNPAKAFKQPAGIPCKISSFIHLIKLCEVLGFASRTLYSTYKSKLLSGYLGGDWEIRMVAEIDSSLNKWKLSLPAHLVWDPHREDMLHFQQSAHLHYLLAYIQIQSHRLFLTRQSSLSFASLAMCTSAARSCGHIQEAAIARDLRILPQTIVRQDHPFKIVCH</sequence>
<dbReference type="Gene3D" id="4.10.240.10">
    <property type="entry name" value="Zn(2)-C6 fungal-type DNA-binding domain"/>
    <property type="match status" value="1"/>
</dbReference>
<gene>
    <name evidence="5" type="ORF">JR316_008143</name>
</gene>
<dbReference type="InterPro" id="IPR007219">
    <property type="entry name" value="XnlR_reg_dom"/>
</dbReference>
<name>A0A8H7XS84_PSICU</name>
<dbReference type="CDD" id="cd12148">
    <property type="entry name" value="fungal_TF_MHR"/>
    <property type="match status" value="1"/>
</dbReference>
<keyword evidence="1" id="KW-0479">Metal-binding</keyword>
<dbReference type="GO" id="GO:0000981">
    <property type="term" value="F:DNA-binding transcription factor activity, RNA polymerase II-specific"/>
    <property type="evidence" value="ECO:0007669"/>
    <property type="project" value="InterPro"/>
</dbReference>
<dbReference type="InterPro" id="IPR001138">
    <property type="entry name" value="Zn2Cys6_DnaBD"/>
</dbReference>
<evidence type="ECO:0000256" key="2">
    <source>
        <dbReference type="ARBA" id="ARBA00023242"/>
    </source>
</evidence>
<comment type="caution">
    <text evidence="5">The sequence shown here is derived from an EMBL/GenBank/DDBJ whole genome shotgun (WGS) entry which is preliminary data.</text>
</comment>
<dbReference type="SMART" id="SM00066">
    <property type="entry name" value="GAL4"/>
    <property type="match status" value="1"/>
</dbReference>
<dbReference type="Pfam" id="PF04082">
    <property type="entry name" value="Fungal_trans"/>
    <property type="match status" value="1"/>
</dbReference>
<dbReference type="InterPro" id="IPR050987">
    <property type="entry name" value="AtrR-like"/>
</dbReference>
<dbReference type="PANTHER" id="PTHR46910:SF38">
    <property type="entry name" value="ZN(2)-C6 FUNGAL-TYPE DOMAIN-CONTAINING PROTEIN"/>
    <property type="match status" value="1"/>
</dbReference>
<feature type="region of interest" description="Disordered" evidence="3">
    <location>
        <begin position="1"/>
        <end position="20"/>
    </location>
</feature>
<dbReference type="GO" id="GO:0003677">
    <property type="term" value="F:DNA binding"/>
    <property type="evidence" value="ECO:0007669"/>
    <property type="project" value="InterPro"/>
</dbReference>
<organism evidence="5">
    <name type="scientific">Psilocybe cubensis</name>
    <name type="common">Psychedelic mushroom</name>
    <name type="synonym">Stropharia cubensis</name>
    <dbReference type="NCBI Taxonomy" id="181762"/>
    <lineage>
        <taxon>Eukaryota</taxon>
        <taxon>Fungi</taxon>
        <taxon>Dikarya</taxon>
        <taxon>Basidiomycota</taxon>
        <taxon>Agaricomycotina</taxon>
        <taxon>Agaricomycetes</taxon>
        <taxon>Agaricomycetidae</taxon>
        <taxon>Agaricales</taxon>
        <taxon>Agaricineae</taxon>
        <taxon>Strophariaceae</taxon>
        <taxon>Psilocybe</taxon>
    </lineage>
</organism>
<proteinExistence type="predicted"/>
<dbReference type="PANTHER" id="PTHR46910">
    <property type="entry name" value="TRANSCRIPTION FACTOR PDR1"/>
    <property type="match status" value="1"/>
</dbReference>
<feature type="region of interest" description="Disordered" evidence="3">
    <location>
        <begin position="97"/>
        <end position="140"/>
    </location>
</feature>
<dbReference type="SMART" id="SM00906">
    <property type="entry name" value="Fungal_trans"/>
    <property type="match status" value="1"/>
</dbReference>
<reference evidence="5" key="1">
    <citation type="submission" date="2021-02" db="EMBL/GenBank/DDBJ databases">
        <title>Psilocybe cubensis genome.</title>
        <authorList>
            <person name="Mckernan K.J."/>
            <person name="Crawford S."/>
            <person name="Trippe A."/>
            <person name="Kane L.T."/>
            <person name="Mclaughlin S."/>
        </authorList>
    </citation>
    <scope>NUCLEOTIDE SEQUENCE [LARGE SCALE GENOMIC DNA]</scope>
    <source>
        <strain evidence="5">MGC-MH-2018</strain>
    </source>
</reference>
<dbReference type="AlphaFoldDB" id="A0A8H7XS84"/>
<evidence type="ECO:0000256" key="1">
    <source>
        <dbReference type="ARBA" id="ARBA00022723"/>
    </source>
</evidence>
<dbReference type="GO" id="GO:0006351">
    <property type="term" value="P:DNA-templated transcription"/>
    <property type="evidence" value="ECO:0007669"/>
    <property type="project" value="InterPro"/>
</dbReference>
<evidence type="ECO:0000256" key="3">
    <source>
        <dbReference type="SAM" id="MobiDB-lite"/>
    </source>
</evidence>
<dbReference type="CDD" id="cd00067">
    <property type="entry name" value="GAL4"/>
    <property type="match status" value="1"/>
</dbReference>
<feature type="domain" description="Zn(2)-C6 fungal-type" evidence="4">
    <location>
        <begin position="24"/>
        <end position="57"/>
    </location>
</feature>
<evidence type="ECO:0000259" key="4">
    <source>
        <dbReference type="PROSITE" id="PS50048"/>
    </source>
</evidence>
<protein>
    <recommendedName>
        <fullName evidence="4">Zn(2)-C6 fungal-type domain-containing protein</fullName>
    </recommendedName>
</protein>
<dbReference type="EMBL" id="JAFIQS010000008">
    <property type="protein sequence ID" value="KAG5166072.1"/>
    <property type="molecule type" value="Genomic_DNA"/>
</dbReference>